<dbReference type="InterPro" id="IPR048365">
    <property type="entry name" value="TNP-like_RNaseH_N"/>
</dbReference>
<evidence type="ECO:0000256" key="5">
    <source>
        <dbReference type="PROSITE-ProRule" id="PRU00309"/>
    </source>
</evidence>
<dbReference type="InterPro" id="IPR048366">
    <property type="entry name" value="TNP-like_GBD"/>
</dbReference>
<dbReference type="GO" id="GO:0003677">
    <property type="term" value="F:DNA binding"/>
    <property type="evidence" value="ECO:0007669"/>
    <property type="project" value="UniProtKB-UniRule"/>
</dbReference>
<evidence type="ECO:0000313" key="8">
    <source>
        <dbReference type="EnsemblMetazoa" id="CLYHEMP022602.1"/>
    </source>
</evidence>
<dbReference type="Pfam" id="PF21788">
    <property type="entry name" value="TNP-like_GBD"/>
    <property type="match status" value="1"/>
</dbReference>
<keyword evidence="1" id="KW-0479">Metal-binding</keyword>
<evidence type="ECO:0000256" key="1">
    <source>
        <dbReference type="ARBA" id="ARBA00022723"/>
    </source>
</evidence>
<proteinExistence type="predicted"/>
<dbReference type="SUPFAM" id="SSF57716">
    <property type="entry name" value="Glucocorticoid receptor-like (DNA-binding domain)"/>
    <property type="match status" value="1"/>
</dbReference>
<sequence length="868" mass="99451">NNTEKMGRKCIVRGCKSNYNKSKASQNDNIRIRNEEKLADFRKIPMYGFPSKKKRLYERQRWIKSIPYLTEEIVNNNNTPAVCRKHWPENTTFETGQNGLPRPIEPPSIFDNIPSSSIPTPLPPPRPTKRTSFETRSQQEDEMEEFRNRDKLKFEDIANSDRLTLLGLPIVAFQVNGEQWIQSGEYISGIPSFSLKISKDLRFIAYKMGVQCTIKSLSKNRITHLDSWSCLEEALCFLKNSEFTRHQTILQEQIESMKPPQVGKKLYSPQVLMRAFGYFSQSRSLYSRLRSDFKLPSIKTLTNISSKVNNTSDRTFINEIVKAVKPDQRKCIVMADEVYVKQCLLYHGGTVFGQAENNPSSLATSVLGIMVKCLFGGPTFLFKMIPVKAMTAAFLFDQIQQTIALLRGAGADIKSIIVDGNRTNQNFFKQFDTVTDKPWLTTDGIFLLFDFVHLIKSIRNNWLTEKTGQLTFKEDDDTFVVKWSDLIRLHEVENMSNFCGVRGLSKLTEVAVRPKPVERQRVSTCLRVFCEETLAALKVHPQMQNMNVTGTVKFIEKVNTMWKILNVRTVGKDIRHNNPLEAVINSPQDSRLQQLIDYADWFLSIGKKSGGKRMKTLTKDTSNALHHTLNGLVELTKHLLMSPHQKYVMIGEFCSDPLEKEFGKLRQGSGGTYFITAQQVLEKLDIKKTKLLLKLNVDLSVLRAEPGHCCDKCFFALDRDGISLLNQLEEEEMSIPVETKMSLIYMAGYVARKDEMSEQELFDATMFYAQKYGKYLHELDRGGLKIPTDTICQWTMFSYIMFNHIRHLVCRTSLSDVLMSIAHTYAFDSITKNNAMILSNIFLNNFCKSQTPRSSKEASQKVLKLKEK</sequence>
<organism evidence="8 9">
    <name type="scientific">Clytia hemisphaerica</name>
    <dbReference type="NCBI Taxonomy" id="252671"/>
    <lineage>
        <taxon>Eukaryota</taxon>
        <taxon>Metazoa</taxon>
        <taxon>Cnidaria</taxon>
        <taxon>Hydrozoa</taxon>
        <taxon>Hydroidolina</taxon>
        <taxon>Leptothecata</taxon>
        <taxon>Obeliida</taxon>
        <taxon>Clytiidae</taxon>
        <taxon>Clytia</taxon>
    </lineage>
</organism>
<evidence type="ECO:0000256" key="6">
    <source>
        <dbReference type="SAM" id="MobiDB-lite"/>
    </source>
</evidence>
<keyword evidence="2 5" id="KW-0863">Zinc-finger</keyword>
<keyword evidence="3" id="KW-0862">Zinc</keyword>
<feature type="domain" description="THAP-type" evidence="7">
    <location>
        <begin position="6"/>
        <end position="110"/>
    </location>
</feature>
<accession>A0A7M5XFX0</accession>
<dbReference type="AlphaFoldDB" id="A0A7M5XFX0"/>
<evidence type="ECO:0000256" key="2">
    <source>
        <dbReference type="ARBA" id="ARBA00022771"/>
    </source>
</evidence>
<dbReference type="OrthoDB" id="7554768at2759"/>
<feature type="compositionally biased region" description="Basic and acidic residues" evidence="6">
    <location>
        <begin position="131"/>
        <end position="146"/>
    </location>
</feature>
<keyword evidence="4 5" id="KW-0238">DNA-binding</keyword>
<feature type="region of interest" description="Disordered" evidence="6">
    <location>
        <begin position="111"/>
        <end position="146"/>
    </location>
</feature>
<protein>
    <recommendedName>
        <fullName evidence="7">THAP-type domain-containing protein</fullName>
    </recommendedName>
</protein>
<evidence type="ECO:0000313" key="9">
    <source>
        <dbReference type="Proteomes" id="UP000594262"/>
    </source>
</evidence>
<dbReference type="Proteomes" id="UP000594262">
    <property type="component" value="Unplaced"/>
</dbReference>
<dbReference type="EnsemblMetazoa" id="CLYHEMT022602.1">
    <property type="protein sequence ID" value="CLYHEMP022602.1"/>
    <property type="gene ID" value="CLYHEMG022602"/>
</dbReference>
<dbReference type="PROSITE" id="PS50950">
    <property type="entry name" value="ZF_THAP"/>
    <property type="match status" value="1"/>
</dbReference>
<reference evidence="8" key="1">
    <citation type="submission" date="2021-01" db="UniProtKB">
        <authorList>
            <consortium name="EnsemblMetazoa"/>
        </authorList>
    </citation>
    <scope>IDENTIFICATION</scope>
</reference>
<keyword evidence="9" id="KW-1185">Reference proteome</keyword>
<evidence type="ECO:0000256" key="3">
    <source>
        <dbReference type="ARBA" id="ARBA00022833"/>
    </source>
</evidence>
<evidence type="ECO:0000259" key="7">
    <source>
        <dbReference type="PROSITE" id="PS50950"/>
    </source>
</evidence>
<evidence type="ECO:0000256" key="4">
    <source>
        <dbReference type="ARBA" id="ARBA00023125"/>
    </source>
</evidence>
<name>A0A7M5XFX0_9CNID</name>
<dbReference type="GO" id="GO:0008270">
    <property type="term" value="F:zinc ion binding"/>
    <property type="evidence" value="ECO:0007669"/>
    <property type="project" value="UniProtKB-KW"/>
</dbReference>
<dbReference type="InterPro" id="IPR006612">
    <property type="entry name" value="THAP_Znf"/>
</dbReference>
<dbReference type="Pfam" id="PF21787">
    <property type="entry name" value="TNP-like_RNaseH_N"/>
    <property type="match status" value="1"/>
</dbReference>